<dbReference type="Pfam" id="PF21344">
    <property type="entry name" value="Zn_ribbon_LysW"/>
    <property type="match status" value="1"/>
</dbReference>
<accession>A0ABP9X6Y3</accession>
<organism evidence="1 2">
    <name type="scientific">Herpetosiphon gulosus</name>
    <dbReference type="NCBI Taxonomy" id="1973496"/>
    <lineage>
        <taxon>Bacteria</taxon>
        <taxon>Bacillati</taxon>
        <taxon>Chloroflexota</taxon>
        <taxon>Chloroflexia</taxon>
        <taxon>Herpetosiphonales</taxon>
        <taxon>Herpetosiphonaceae</taxon>
        <taxon>Herpetosiphon</taxon>
    </lineage>
</organism>
<evidence type="ECO:0000313" key="2">
    <source>
        <dbReference type="Proteomes" id="UP001428290"/>
    </source>
</evidence>
<protein>
    <submittedName>
        <fullName evidence="1">Uncharacterized protein</fullName>
    </submittedName>
</protein>
<sequence>MSTYARITVVACPVCRAKQGLSGVLHCGSIVICATCHSSLRVTTLRPMRLRLVDPSSTRTAESQPESYA</sequence>
<keyword evidence="2" id="KW-1185">Reference proteome</keyword>
<dbReference type="Gene3D" id="2.20.28.160">
    <property type="match status" value="1"/>
</dbReference>
<comment type="caution">
    <text evidence="1">The sequence shown here is derived from an EMBL/GenBank/DDBJ whole genome shotgun (WGS) entry which is preliminary data.</text>
</comment>
<dbReference type="Proteomes" id="UP001428290">
    <property type="component" value="Unassembled WGS sequence"/>
</dbReference>
<reference evidence="1 2" key="1">
    <citation type="submission" date="2024-02" db="EMBL/GenBank/DDBJ databases">
        <title>Herpetosiphon gulosus NBRC 112829.</title>
        <authorList>
            <person name="Ichikawa N."/>
            <person name="Katano-Makiyama Y."/>
            <person name="Hidaka K."/>
        </authorList>
    </citation>
    <scope>NUCLEOTIDE SEQUENCE [LARGE SCALE GENOMIC DNA]</scope>
    <source>
        <strain evidence="1 2">NBRC 112829</strain>
    </source>
</reference>
<gene>
    <name evidence="1" type="ORF">Hgul01_04436</name>
</gene>
<dbReference type="EMBL" id="BAABRU010000021">
    <property type="protein sequence ID" value="GAA5530616.1"/>
    <property type="molecule type" value="Genomic_DNA"/>
</dbReference>
<evidence type="ECO:0000313" key="1">
    <source>
        <dbReference type="EMBL" id="GAA5530616.1"/>
    </source>
</evidence>
<name>A0ABP9X6Y3_9CHLR</name>
<proteinExistence type="predicted"/>
<dbReference type="InterPro" id="IPR005906">
    <property type="entry name" value="LysW"/>
</dbReference>